<dbReference type="InterPro" id="IPR004391">
    <property type="entry name" value="Glu_race"/>
</dbReference>
<organism evidence="8 9">
    <name type="scientific">Reinekea marina</name>
    <dbReference type="NCBI Taxonomy" id="1310421"/>
    <lineage>
        <taxon>Bacteria</taxon>
        <taxon>Pseudomonadati</taxon>
        <taxon>Pseudomonadota</taxon>
        <taxon>Gammaproteobacteria</taxon>
        <taxon>Oceanospirillales</taxon>
        <taxon>Saccharospirillaceae</taxon>
        <taxon>Reinekea</taxon>
    </lineage>
</organism>
<keyword evidence="9" id="KW-1185">Reference proteome</keyword>
<dbReference type="Gene3D" id="3.40.50.1860">
    <property type="match status" value="2"/>
</dbReference>
<dbReference type="InterPro" id="IPR033134">
    <property type="entry name" value="Asp/Glu_racemase_AS_2"/>
</dbReference>
<feature type="binding site" evidence="7">
    <location>
        <begin position="177"/>
        <end position="178"/>
    </location>
    <ligand>
        <name>substrate</name>
    </ligand>
</feature>
<evidence type="ECO:0000256" key="5">
    <source>
        <dbReference type="ARBA" id="ARBA00023235"/>
    </source>
</evidence>
<protein>
    <recommendedName>
        <fullName evidence="2 7">Glutamate racemase</fullName>
        <ecNumber evidence="2 7">5.1.1.3</ecNumber>
    </recommendedName>
</protein>
<feature type="binding site" evidence="7">
    <location>
        <begin position="70"/>
        <end position="71"/>
    </location>
    <ligand>
        <name>substrate</name>
    </ligand>
</feature>
<comment type="pathway">
    <text evidence="7">Cell wall biogenesis; peptidoglycan biosynthesis.</text>
</comment>
<dbReference type="InterPro" id="IPR015942">
    <property type="entry name" value="Asp/Glu/hydantoin_racemase"/>
</dbReference>
<name>A0ABV7WS74_9GAMM</name>
<evidence type="ECO:0000256" key="7">
    <source>
        <dbReference type="HAMAP-Rule" id="MF_00258"/>
    </source>
</evidence>
<comment type="function">
    <text evidence="7">Provides the (R)-glutamate required for cell wall biosynthesis.</text>
</comment>
<evidence type="ECO:0000256" key="4">
    <source>
        <dbReference type="ARBA" id="ARBA00022984"/>
    </source>
</evidence>
<dbReference type="SUPFAM" id="SSF53681">
    <property type="entry name" value="Aspartate/glutamate racemase"/>
    <property type="match status" value="2"/>
</dbReference>
<keyword evidence="6 7" id="KW-0961">Cell wall biogenesis/degradation</keyword>
<comment type="similarity">
    <text evidence="7">Belongs to the aspartate/glutamate racemases family.</text>
</comment>
<feature type="active site" description="Proton donor/acceptor" evidence="7">
    <location>
        <position position="176"/>
    </location>
</feature>
<feature type="active site" description="Proton donor/acceptor" evidence="7">
    <location>
        <position position="69"/>
    </location>
</feature>
<dbReference type="PROSITE" id="PS00924">
    <property type="entry name" value="ASP_GLU_RACEMASE_2"/>
    <property type="match status" value="1"/>
</dbReference>
<comment type="caution">
    <text evidence="8">The sequence shown here is derived from an EMBL/GenBank/DDBJ whole genome shotgun (WGS) entry which is preliminary data.</text>
</comment>
<evidence type="ECO:0000256" key="3">
    <source>
        <dbReference type="ARBA" id="ARBA00022960"/>
    </source>
</evidence>
<dbReference type="InterPro" id="IPR018187">
    <property type="entry name" value="Asp/Glu_racemase_AS_1"/>
</dbReference>
<dbReference type="EC" id="5.1.1.3" evidence="2 7"/>
<evidence type="ECO:0000313" key="9">
    <source>
        <dbReference type="Proteomes" id="UP001595710"/>
    </source>
</evidence>
<dbReference type="PANTHER" id="PTHR21198">
    <property type="entry name" value="GLUTAMATE RACEMASE"/>
    <property type="match status" value="1"/>
</dbReference>
<dbReference type="EMBL" id="JBHRYN010000012">
    <property type="protein sequence ID" value="MFC3702143.1"/>
    <property type="molecule type" value="Genomic_DNA"/>
</dbReference>
<feature type="binding site" evidence="7">
    <location>
        <begin position="6"/>
        <end position="7"/>
    </location>
    <ligand>
        <name>substrate</name>
    </ligand>
</feature>
<dbReference type="NCBIfam" id="TIGR00067">
    <property type="entry name" value="glut_race"/>
    <property type="match status" value="1"/>
</dbReference>
<proteinExistence type="inferred from homology"/>
<dbReference type="PANTHER" id="PTHR21198:SF2">
    <property type="entry name" value="GLUTAMATE RACEMASE"/>
    <property type="match status" value="1"/>
</dbReference>
<feature type="binding site" evidence="7">
    <location>
        <begin position="38"/>
        <end position="39"/>
    </location>
    <ligand>
        <name>substrate</name>
    </ligand>
</feature>
<evidence type="ECO:0000256" key="6">
    <source>
        <dbReference type="ARBA" id="ARBA00023316"/>
    </source>
</evidence>
<keyword evidence="4 7" id="KW-0573">Peptidoglycan synthesis</keyword>
<dbReference type="HAMAP" id="MF_00258">
    <property type="entry name" value="Glu_racemase"/>
    <property type="match status" value="1"/>
</dbReference>
<evidence type="ECO:0000313" key="8">
    <source>
        <dbReference type="EMBL" id="MFC3702143.1"/>
    </source>
</evidence>
<dbReference type="PROSITE" id="PS00923">
    <property type="entry name" value="ASP_GLU_RACEMASE_1"/>
    <property type="match status" value="1"/>
</dbReference>
<reference evidence="9" key="1">
    <citation type="journal article" date="2019" name="Int. J. Syst. Evol. Microbiol.">
        <title>The Global Catalogue of Microorganisms (GCM) 10K type strain sequencing project: providing services to taxonomists for standard genome sequencing and annotation.</title>
        <authorList>
            <consortium name="The Broad Institute Genomics Platform"/>
            <consortium name="The Broad Institute Genome Sequencing Center for Infectious Disease"/>
            <person name="Wu L."/>
            <person name="Ma J."/>
        </authorList>
    </citation>
    <scope>NUCLEOTIDE SEQUENCE [LARGE SCALE GENOMIC DNA]</scope>
    <source>
        <strain evidence="9">CECT 8288</strain>
    </source>
</reference>
<dbReference type="RefSeq" id="WP_377363031.1">
    <property type="nucleotide sequence ID" value="NZ_JBHRYN010000012.1"/>
</dbReference>
<sequence>MIGVFDSGIGGLTVLSSIYKLMPESPLIYVADQAHAPYGNLSDALLLKRCRLITSWLEAQGCTLVVIACNTATAMAIDTLRKEFTVPIVGVEPGIKPAAISSQSRCVGILATENTVASGRYKRLLERFMPSVSIASQGCPGLADAIEQGSHSIDSLLQQYSKPLLQAGADQIVLGCTHYPLVMQRLQKIVGNEINIIDTSDAVALEVQRRYNANSSQNGLPTSHIALFTTGSQTAINRIVATYAELTWLADLPVQHCALSDLAEQP</sequence>
<gene>
    <name evidence="7 8" type="primary">murI</name>
    <name evidence="8" type="ORF">ACFOND_10855</name>
</gene>
<keyword evidence="3 7" id="KW-0133">Cell shape</keyword>
<keyword evidence="5 7" id="KW-0413">Isomerase</keyword>
<dbReference type="Proteomes" id="UP001595710">
    <property type="component" value="Unassembled WGS sequence"/>
</dbReference>
<dbReference type="Pfam" id="PF01177">
    <property type="entry name" value="Asp_Glu_race"/>
    <property type="match status" value="1"/>
</dbReference>
<evidence type="ECO:0000256" key="1">
    <source>
        <dbReference type="ARBA" id="ARBA00001602"/>
    </source>
</evidence>
<evidence type="ECO:0000256" key="2">
    <source>
        <dbReference type="ARBA" id="ARBA00013090"/>
    </source>
</evidence>
<dbReference type="GO" id="GO:0008881">
    <property type="term" value="F:glutamate racemase activity"/>
    <property type="evidence" value="ECO:0007669"/>
    <property type="project" value="UniProtKB-EC"/>
</dbReference>
<comment type="catalytic activity">
    <reaction evidence="1 7">
        <text>L-glutamate = D-glutamate</text>
        <dbReference type="Rhea" id="RHEA:12813"/>
        <dbReference type="ChEBI" id="CHEBI:29985"/>
        <dbReference type="ChEBI" id="CHEBI:29986"/>
        <dbReference type="EC" id="5.1.1.3"/>
    </reaction>
</comment>
<dbReference type="InterPro" id="IPR001920">
    <property type="entry name" value="Asp/Glu_race"/>
</dbReference>
<accession>A0ABV7WS74</accession>